<dbReference type="Gene3D" id="3.60.10.10">
    <property type="entry name" value="Endonuclease/exonuclease/phosphatase"/>
    <property type="match status" value="1"/>
</dbReference>
<dbReference type="InterPro" id="IPR005135">
    <property type="entry name" value="Endo/exonuclease/phosphatase"/>
</dbReference>
<keyword evidence="2" id="KW-0269">Exonuclease</keyword>
<dbReference type="OrthoDB" id="9793162at2"/>
<reference evidence="2 3" key="1">
    <citation type="submission" date="2017-06" db="EMBL/GenBank/DDBJ databases">
        <authorList>
            <person name="Kim H.J."/>
            <person name="Triplett B.A."/>
        </authorList>
    </citation>
    <scope>NUCLEOTIDE SEQUENCE [LARGE SCALE GENOMIC DNA]</scope>
    <source>
        <strain evidence="2 3">DSM 29052</strain>
    </source>
</reference>
<evidence type="ECO:0000259" key="1">
    <source>
        <dbReference type="Pfam" id="PF03372"/>
    </source>
</evidence>
<protein>
    <submittedName>
        <fullName evidence="2">Metal-dependent hydrolase, endonuclease/exonuclease/phosphatase family</fullName>
    </submittedName>
</protein>
<feature type="domain" description="Endonuclease/exonuclease/phosphatase" evidence="1">
    <location>
        <begin position="67"/>
        <end position="296"/>
    </location>
</feature>
<dbReference type="RefSeq" id="WP_089271425.1">
    <property type="nucleotide sequence ID" value="NZ_FZNN01000012.1"/>
</dbReference>
<dbReference type="AlphaFoldDB" id="A0A238XRJ6"/>
<evidence type="ECO:0000313" key="3">
    <source>
        <dbReference type="Proteomes" id="UP000198417"/>
    </source>
</evidence>
<organism evidence="2 3">
    <name type="scientific">Puniceibacterium sediminis</name>
    <dbReference type="NCBI Taxonomy" id="1608407"/>
    <lineage>
        <taxon>Bacteria</taxon>
        <taxon>Pseudomonadati</taxon>
        <taxon>Pseudomonadota</taxon>
        <taxon>Alphaproteobacteria</taxon>
        <taxon>Rhodobacterales</taxon>
        <taxon>Paracoccaceae</taxon>
        <taxon>Puniceibacterium</taxon>
    </lineage>
</organism>
<dbReference type="Proteomes" id="UP000198417">
    <property type="component" value="Unassembled WGS sequence"/>
</dbReference>
<keyword evidence="2" id="KW-0255">Endonuclease</keyword>
<dbReference type="EMBL" id="FZNN01000012">
    <property type="protein sequence ID" value="SNR61121.1"/>
    <property type="molecule type" value="Genomic_DNA"/>
</dbReference>
<keyword evidence="2" id="KW-0378">Hydrolase</keyword>
<dbReference type="InterPro" id="IPR036691">
    <property type="entry name" value="Endo/exonu/phosph_ase_sf"/>
</dbReference>
<dbReference type="GO" id="GO:0004519">
    <property type="term" value="F:endonuclease activity"/>
    <property type="evidence" value="ECO:0007669"/>
    <property type="project" value="UniProtKB-KW"/>
</dbReference>
<name>A0A238XRJ6_9RHOB</name>
<dbReference type="GO" id="GO:0004527">
    <property type="term" value="F:exonuclease activity"/>
    <property type="evidence" value="ECO:0007669"/>
    <property type="project" value="UniProtKB-KW"/>
</dbReference>
<evidence type="ECO:0000313" key="2">
    <source>
        <dbReference type="EMBL" id="SNR61121.1"/>
    </source>
</evidence>
<sequence length="308" mass="34400">MRRVTVVLIKGLLGLIAALTLVACAMHLSNSERVAVPPRPDGALRVATFNSHYINLGQQTGAWSLGNWNQRKGAFDATFKALGADVVAFQELESFQRGDDGSVNLARDYLLEQNPAYRAAASGDWRDFPSTQPVFYRTDRLDVLDQGWFFFSDTPDVIYSRTFNGSYPAFCSWVRFQHREGGRPFTVYNVHFEYKSGSNRRLSAALVAERMRARIDAAEPVFLVGDLNARVGGEAYEILSRAGVDFVPVEGATYHFDRGFNLFGAIDHIGATPDIRPVGQPVVLRRQFDGEWPSDHYPVVSDFVLPLK</sequence>
<keyword evidence="3" id="KW-1185">Reference proteome</keyword>
<dbReference type="Pfam" id="PF03372">
    <property type="entry name" value="Exo_endo_phos"/>
    <property type="match status" value="1"/>
</dbReference>
<proteinExistence type="predicted"/>
<dbReference type="PROSITE" id="PS51257">
    <property type="entry name" value="PROKAR_LIPOPROTEIN"/>
    <property type="match status" value="1"/>
</dbReference>
<keyword evidence="2" id="KW-0540">Nuclease</keyword>
<accession>A0A238XRJ6</accession>
<dbReference type="SUPFAM" id="SSF56219">
    <property type="entry name" value="DNase I-like"/>
    <property type="match status" value="1"/>
</dbReference>
<dbReference type="CDD" id="cd09083">
    <property type="entry name" value="EEP-1"/>
    <property type="match status" value="1"/>
</dbReference>
<gene>
    <name evidence="2" type="ORF">SAMN06265370_112107</name>
</gene>